<evidence type="ECO:0000313" key="3">
    <source>
        <dbReference type="Proteomes" id="UP000792457"/>
    </source>
</evidence>
<evidence type="ECO:0000256" key="1">
    <source>
        <dbReference type="SAM" id="Coils"/>
    </source>
</evidence>
<feature type="coiled-coil region" evidence="1">
    <location>
        <begin position="4"/>
        <end position="31"/>
    </location>
</feature>
<sequence>MELIEDLMEQQNKLESEINKIQLKREEEHNQLINYLQRVESTADDVIKQLLLLSEKQRIGSHALQQLAEQEREEEERLLNVRQEEQLSLRRRDILSAMEALLEEECRREEKLREYEEGRAETTRTLLS</sequence>
<evidence type="ECO:0000313" key="2">
    <source>
        <dbReference type="EMBL" id="KAG8229620.1"/>
    </source>
</evidence>
<accession>A0A8K0K9E4</accession>
<gene>
    <name evidence="2" type="ORF">J437_LFUL002345</name>
</gene>
<dbReference type="AlphaFoldDB" id="A0A8K0K9E4"/>
<dbReference type="EMBL" id="KZ308437">
    <property type="protein sequence ID" value="KAG8229620.1"/>
    <property type="molecule type" value="Genomic_DNA"/>
</dbReference>
<reference evidence="2" key="1">
    <citation type="submission" date="2013-04" db="EMBL/GenBank/DDBJ databases">
        <authorList>
            <person name="Qu J."/>
            <person name="Murali S.C."/>
            <person name="Bandaranaike D."/>
            <person name="Bellair M."/>
            <person name="Blankenburg K."/>
            <person name="Chao H."/>
            <person name="Dinh H."/>
            <person name="Doddapaneni H."/>
            <person name="Downs B."/>
            <person name="Dugan-Rocha S."/>
            <person name="Elkadiri S."/>
            <person name="Gnanaolivu R.D."/>
            <person name="Hernandez B."/>
            <person name="Javaid M."/>
            <person name="Jayaseelan J.C."/>
            <person name="Lee S."/>
            <person name="Li M."/>
            <person name="Ming W."/>
            <person name="Munidasa M."/>
            <person name="Muniz J."/>
            <person name="Nguyen L."/>
            <person name="Ongeri F."/>
            <person name="Osuji N."/>
            <person name="Pu L.-L."/>
            <person name="Puazo M."/>
            <person name="Qu C."/>
            <person name="Quiroz J."/>
            <person name="Raj R."/>
            <person name="Weissenberger G."/>
            <person name="Xin Y."/>
            <person name="Zou X."/>
            <person name="Han Y."/>
            <person name="Richards S."/>
            <person name="Worley K."/>
            <person name="Muzny D."/>
            <person name="Gibbs R."/>
        </authorList>
    </citation>
    <scope>NUCLEOTIDE SEQUENCE</scope>
    <source>
        <strain evidence="2">Sampled in the wild</strain>
    </source>
</reference>
<feature type="non-terminal residue" evidence="2">
    <location>
        <position position="1"/>
    </location>
</feature>
<protein>
    <submittedName>
        <fullName evidence="2">Uncharacterized protein</fullName>
    </submittedName>
</protein>
<keyword evidence="1" id="KW-0175">Coiled coil</keyword>
<keyword evidence="3" id="KW-1185">Reference proteome</keyword>
<organism evidence="2 3">
    <name type="scientific">Ladona fulva</name>
    <name type="common">Scarce chaser dragonfly</name>
    <name type="synonym">Libellula fulva</name>
    <dbReference type="NCBI Taxonomy" id="123851"/>
    <lineage>
        <taxon>Eukaryota</taxon>
        <taxon>Metazoa</taxon>
        <taxon>Ecdysozoa</taxon>
        <taxon>Arthropoda</taxon>
        <taxon>Hexapoda</taxon>
        <taxon>Insecta</taxon>
        <taxon>Pterygota</taxon>
        <taxon>Palaeoptera</taxon>
        <taxon>Odonata</taxon>
        <taxon>Epiprocta</taxon>
        <taxon>Anisoptera</taxon>
        <taxon>Libelluloidea</taxon>
        <taxon>Libellulidae</taxon>
        <taxon>Ladona</taxon>
    </lineage>
</organism>
<comment type="caution">
    <text evidence="2">The sequence shown here is derived from an EMBL/GenBank/DDBJ whole genome shotgun (WGS) entry which is preliminary data.</text>
</comment>
<proteinExistence type="predicted"/>
<reference evidence="2" key="2">
    <citation type="submission" date="2017-10" db="EMBL/GenBank/DDBJ databases">
        <title>Ladona fulva Genome sequencing and assembly.</title>
        <authorList>
            <person name="Murali S."/>
            <person name="Richards S."/>
            <person name="Bandaranaike D."/>
            <person name="Bellair M."/>
            <person name="Blankenburg K."/>
            <person name="Chao H."/>
            <person name="Dinh H."/>
            <person name="Doddapaneni H."/>
            <person name="Dugan-Rocha S."/>
            <person name="Elkadiri S."/>
            <person name="Gnanaolivu R."/>
            <person name="Hernandez B."/>
            <person name="Skinner E."/>
            <person name="Javaid M."/>
            <person name="Lee S."/>
            <person name="Li M."/>
            <person name="Ming W."/>
            <person name="Munidasa M."/>
            <person name="Muniz J."/>
            <person name="Nguyen L."/>
            <person name="Hughes D."/>
            <person name="Osuji N."/>
            <person name="Pu L.-L."/>
            <person name="Puazo M."/>
            <person name="Qu C."/>
            <person name="Quiroz J."/>
            <person name="Raj R."/>
            <person name="Weissenberger G."/>
            <person name="Xin Y."/>
            <person name="Zou X."/>
            <person name="Han Y."/>
            <person name="Worley K."/>
            <person name="Muzny D."/>
            <person name="Gibbs R."/>
        </authorList>
    </citation>
    <scope>NUCLEOTIDE SEQUENCE</scope>
    <source>
        <strain evidence="2">Sampled in the wild</strain>
    </source>
</reference>
<name>A0A8K0K9E4_LADFU</name>
<dbReference type="Proteomes" id="UP000792457">
    <property type="component" value="Unassembled WGS sequence"/>
</dbReference>